<comment type="caution">
    <text evidence="1">The sequence shown here is derived from an EMBL/GenBank/DDBJ whole genome shotgun (WGS) entry which is preliminary data.</text>
</comment>
<evidence type="ECO:0000313" key="1">
    <source>
        <dbReference type="EMBL" id="PZF77761.1"/>
    </source>
</evidence>
<gene>
    <name evidence="1" type="ORF">DK847_04845</name>
</gene>
<evidence type="ECO:0000313" key="2">
    <source>
        <dbReference type="Proteomes" id="UP000248795"/>
    </source>
</evidence>
<dbReference type="Proteomes" id="UP000248795">
    <property type="component" value="Unassembled WGS sequence"/>
</dbReference>
<dbReference type="RefSeq" id="WP_111196509.1">
    <property type="nucleotide sequence ID" value="NZ_QKVK01000002.1"/>
</dbReference>
<accession>A0A2W2AQU3</accession>
<dbReference type="AlphaFoldDB" id="A0A2W2AQU3"/>
<proteinExistence type="predicted"/>
<organism evidence="1 2">
    <name type="scientific">Aestuariivirga litoralis</name>
    <dbReference type="NCBI Taxonomy" id="2650924"/>
    <lineage>
        <taxon>Bacteria</taxon>
        <taxon>Pseudomonadati</taxon>
        <taxon>Pseudomonadota</taxon>
        <taxon>Alphaproteobacteria</taxon>
        <taxon>Hyphomicrobiales</taxon>
        <taxon>Aestuariivirgaceae</taxon>
        <taxon>Aestuariivirga</taxon>
    </lineage>
</organism>
<sequence length="67" mass="7784">MQARWTSTVIDFPQDRVRRPTGEPQRAAGEVLIFTGVRVERMYDLAERLPPARSGYVSNARMDIDFW</sequence>
<protein>
    <submittedName>
        <fullName evidence="1">Uncharacterized protein</fullName>
    </submittedName>
</protein>
<dbReference type="EMBL" id="QKVK01000002">
    <property type="protein sequence ID" value="PZF77761.1"/>
    <property type="molecule type" value="Genomic_DNA"/>
</dbReference>
<name>A0A2W2AQU3_9HYPH</name>
<reference evidence="2" key="1">
    <citation type="submission" date="2018-06" db="EMBL/GenBank/DDBJ databases">
        <title>Aestuariibacter litoralis strain KCTC 52945T.</title>
        <authorList>
            <person name="Li X."/>
            <person name="Salam N."/>
            <person name="Li J.-L."/>
            <person name="Chen Y.-M."/>
            <person name="Yang Z.-W."/>
            <person name="Zhang L.-Y."/>
            <person name="Han M.-X."/>
            <person name="Xiao M."/>
            <person name="Li W.-J."/>
        </authorList>
    </citation>
    <scope>NUCLEOTIDE SEQUENCE [LARGE SCALE GENOMIC DNA]</scope>
    <source>
        <strain evidence="2">KCTC 52945</strain>
    </source>
</reference>
<keyword evidence="2" id="KW-1185">Reference proteome</keyword>